<proteinExistence type="inferred from homology"/>
<feature type="domain" description="Vta1/callose synthase N-terminal" evidence="10">
    <location>
        <begin position="12"/>
        <end position="155"/>
    </location>
</feature>
<dbReference type="InterPro" id="IPR041212">
    <property type="entry name" value="Vta1_C"/>
</dbReference>
<dbReference type="GO" id="GO:0015031">
    <property type="term" value="P:protein transport"/>
    <property type="evidence" value="ECO:0007669"/>
    <property type="project" value="UniProtKB-KW"/>
</dbReference>
<dbReference type="Proteomes" id="UP001212841">
    <property type="component" value="Unassembled WGS sequence"/>
</dbReference>
<dbReference type="Pfam" id="PF04652">
    <property type="entry name" value="Vta1"/>
    <property type="match status" value="1"/>
</dbReference>
<dbReference type="InterPro" id="IPR039431">
    <property type="entry name" value="Vta1/CALS_N"/>
</dbReference>
<comment type="similarity">
    <text evidence="3">Belongs to the VTA1 family.</text>
</comment>
<dbReference type="GO" id="GO:0010008">
    <property type="term" value="C:endosome membrane"/>
    <property type="evidence" value="ECO:0007669"/>
    <property type="project" value="UniProtKB-SubCell"/>
</dbReference>
<dbReference type="InterPro" id="IPR023175">
    <property type="entry name" value="Vta1/CALS_N_sf"/>
</dbReference>
<feature type="compositionally biased region" description="Low complexity" evidence="9">
    <location>
        <begin position="264"/>
        <end position="274"/>
    </location>
</feature>
<sequence length="333" mass="36462">MSLTPPEELKFINTYLQRANELQAKEPIVAYWCKYYAAKLALEKGGDQKSKEAKTYLLHLMDDIEKDRKAVGTNEAITNDVVGYAHIENFALRIFMNADNEDRNGNASKKTAKTFLAAAIFLELLKVFGDIDTEVQEKIRYAKWKATDIIKALKEGRVPVPGPPGGEPETPTFPSSEIPGSFSQQPTDYPPQQQPHSDQNQYQPFDPSASTQYPNFPPQNQGYPHQPTSPPASSFDPYNSNTAPNLPPRTPSFSTPPAPPARPITPVSSTPVSSARGFGSVSEAFAMDHKALQAAQKHSKFAISALQYDDVGTAVGELEKALALLRPMVGGRG</sequence>
<dbReference type="AlphaFoldDB" id="A0AAD5SEH7"/>
<evidence type="ECO:0000256" key="5">
    <source>
        <dbReference type="ARBA" id="ARBA00022490"/>
    </source>
</evidence>
<dbReference type="Gene3D" id="1.25.40.270">
    <property type="entry name" value="Vacuolar protein sorting-associated protein vta1"/>
    <property type="match status" value="1"/>
</dbReference>
<keyword evidence="5" id="KW-0963">Cytoplasm</keyword>
<dbReference type="GO" id="GO:0032511">
    <property type="term" value="P:late endosome to vacuole transport via multivesicular body sorting pathway"/>
    <property type="evidence" value="ECO:0007669"/>
    <property type="project" value="InterPro"/>
</dbReference>
<evidence type="ECO:0000256" key="2">
    <source>
        <dbReference type="ARBA" id="ARBA00004496"/>
    </source>
</evidence>
<evidence type="ECO:0000256" key="3">
    <source>
        <dbReference type="ARBA" id="ARBA00007895"/>
    </source>
</evidence>
<keyword evidence="4" id="KW-0813">Transport</keyword>
<protein>
    <recommendedName>
        <fullName evidence="14">DUF605-domain-containing protein</fullName>
    </recommendedName>
</protein>
<keyword evidence="6" id="KW-0967">Endosome</keyword>
<gene>
    <name evidence="12" type="ORF">HK097_003815</name>
</gene>
<evidence type="ECO:0008006" key="14">
    <source>
        <dbReference type="Google" id="ProtNLM"/>
    </source>
</evidence>
<name>A0AAD5SEH7_9FUNG</name>
<evidence type="ECO:0000256" key="7">
    <source>
        <dbReference type="ARBA" id="ARBA00022927"/>
    </source>
</evidence>
<feature type="region of interest" description="Disordered" evidence="9">
    <location>
        <begin position="156"/>
        <end position="276"/>
    </location>
</feature>
<keyword evidence="8" id="KW-0472">Membrane</keyword>
<dbReference type="EMBL" id="JADGJD010000193">
    <property type="protein sequence ID" value="KAJ3053622.1"/>
    <property type="molecule type" value="Genomic_DNA"/>
</dbReference>
<evidence type="ECO:0000256" key="9">
    <source>
        <dbReference type="SAM" id="MobiDB-lite"/>
    </source>
</evidence>
<feature type="domain" description="Vta1 C-terminal" evidence="11">
    <location>
        <begin position="291"/>
        <end position="326"/>
    </location>
</feature>
<evidence type="ECO:0000313" key="12">
    <source>
        <dbReference type="EMBL" id="KAJ3053622.1"/>
    </source>
</evidence>
<evidence type="ECO:0000256" key="6">
    <source>
        <dbReference type="ARBA" id="ARBA00022753"/>
    </source>
</evidence>
<feature type="compositionally biased region" description="Polar residues" evidence="9">
    <location>
        <begin position="196"/>
        <end position="223"/>
    </location>
</feature>
<reference evidence="12" key="1">
    <citation type="submission" date="2020-05" db="EMBL/GenBank/DDBJ databases">
        <title>Phylogenomic resolution of chytrid fungi.</title>
        <authorList>
            <person name="Stajich J.E."/>
            <person name="Amses K."/>
            <person name="Simmons R."/>
            <person name="Seto K."/>
            <person name="Myers J."/>
            <person name="Bonds A."/>
            <person name="Quandt C.A."/>
            <person name="Barry K."/>
            <person name="Liu P."/>
            <person name="Grigoriev I."/>
            <person name="Longcore J.E."/>
            <person name="James T.Y."/>
        </authorList>
    </citation>
    <scope>NUCLEOTIDE SEQUENCE</scope>
    <source>
        <strain evidence="12">JEL0318</strain>
    </source>
</reference>
<evidence type="ECO:0000256" key="1">
    <source>
        <dbReference type="ARBA" id="ARBA00004481"/>
    </source>
</evidence>
<keyword evidence="7" id="KW-0653">Protein transport</keyword>
<evidence type="ECO:0000256" key="8">
    <source>
        <dbReference type="ARBA" id="ARBA00023136"/>
    </source>
</evidence>
<evidence type="ECO:0000313" key="13">
    <source>
        <dbReference type="Proteomes" id="UP001212841"/>
    </source>
</evidence>
<evidence type="ECO:0000256" key="4">
    <source>
        <dbReference type="ARBA" id="ARBA00022448"/>
    </source>
</evidence>
<accession>A0AAD5SEH7</accession>
<dbReference type="PANTHER" id="PTHR46009">
    <property type="entry name" value="VACUOLAR PROTEIN SORTING-ASSOCIATED PROTEIN VTA1 HOMOLOG"/>
    <property type="match status" value="1"/>
</dbReference>
<comment type="caution">
    <text evidence="12">The sequence shown here is derived from an EMBL/GenBank/DDBJ whole genome shotgun (WGS) entry which is preliminary data.</text>
</comment>
<comment type="subcellular location">
    <subcellularLocation>
        <location evidence="2">Cytoplasm</location>
    </subcellularLocation>
    <subcellularLocation>
        <location evidence="1">Endosome membrane</location>
        <topology evidence="1">Peripheral membrane protein</topology>
    </subcellularLocation>
</comment>
<dbReference type="Gene3D" id="1.20.5.420">
    <property type="entry name" value="Immunoglobulin FC, subunit C"/>
    <property type="match status" value="1"/>
</dbReference>
<keyword evidence="13" id="KW-1185">Reference proteome</keyword>
<dbReference type="PANTHER" id="PTHR46009:SF1">
    <property type="entry name" value="VACUOLAR PROTEIN SORTING-ASSOCIATED PROTEIN VTA1 HOMOLOG"/>
    <property type="match status" value="1"/>
</dbReference>
<organism evidence="12 13">
    <name type="scientific">Rhizophlyctis rosea</name>
    <dbReference type="NCBI Taxonomy" id="64517"/>
    <lineage>
        <taxon>Eukaryota</taxon>
        <taxon>Fungi</taxon>
        <taxon>Fungi incertae sedis</taxon>
        <taxon>Chytridiomycota</taxon>
        <taxon>Chytridiomycota incertae sedis</taxon>
        <taxon>Chytridiomycetes</taxon>
        <taxon>Rhizophlyctidales</taxon>
        <taxon>Rhizophlyctidaceae</taxon>
        <taxon>Rhizophlyctis</taxon>
    </lineage>
</organism>
<dbReference type="GO" id="GO:0005771">
    <property type="term" value="C:multivesicular body"/>
    <property type="evidence" value="ECO:0007669"/>
    <property type="project" value="TreeGrafter"/>
</dbReference>
<evidence type="ECO:0000259" key="11">
    <source>
        <dbReference type="Pfam" id="PF18097"/>
    </source>
</evidence>
<dbReference type="Pfam" id="PF18097">
    <property type="entry name" value="Vta1_C"/>
    <property type="match status" value="1"/>
</dbReference>
<evidence type="ECO:0000259" key="10">
    <source>
        <dbReference type="Pfam" id="PF04652"/>
    </source>
</evidence>
<feature type="compositionally biased region" description="Pro residues" evidence="9">
    <location>
        <begin position="245"/>
        <end position="263"/>
    </location>
</feature>
<dbReference type="InterPro" id="IPR044538">
    <property type="entry name" value="Vta1-like"/>
</dbReference>